<dbReference type="PANTHER" id="PTHR31744">
    <property type="entry name" value="PROTEIN CUP-SHAPED COTYLEDON 2-RELATED"/>
    <property type="match status" value="1"/>
</dbReference>
<dbReference type="EMBL" id="JABFUD020000025">
    <property type="protein sequence ID" value="KAI5059608.1"/>
    <property type="molecule type" value="Genomic_DNA"/>
</dbReference>
<comment type="caution">
    <text evidence="6">The sequence shown here is derived from an EMBL/GenBank/DDBJ whole genome shotgun (WGS) entry which is preliminary data.</text>
</comment>
<dbReference type="Proteomes" id="UP000886520">
    <property type="component" value="Chromosome 25"/>
</dbReference>
<dbReference type="OrthoDB" id="1917385at2759"/>
<accession>A0A9D4U1E0</accession>
<gene>
    <name evidence="6" type="ORF">GOP47_0025927</name>
</gene>
<feature type="region of interest" description="Disordered" evidence="4">
    <location>
        <begin position="290"/>
        <end position="318"/>
    </location>
</feature>
<evidence type="ECO:0000256" key="2">
    <source>
        <dbReference type="ARBA" id="ARBA00023163"/>
    </source>
</evidence>
<keyword evidence="2" id="KW-0804">Transcription</keyword>
<evidence type="ECO:0000313" key="7">
    <source>
        <dbReference type="Proteomes" id="UP000886520"/>
    </source>
</evidence>
<sequence length="318" mass="36430">MRKTLVFYRGRAPHGQKTDWIMHEYRLDESSEVNGASFGNNEDGWVVCRVFKKRIHHTHTTSTSFAHVSKARWDATTFHHHQNTTFEEDQASLADTPFCTPDYFTTHQGDHICGARQAFSCKEEVDYDDDYDNDQMPFLHLPQLESPKGKVKDDPISYNDSSFNTVKDDPLHDQDISMNHMKYIKRPTSSCLHHCTSSLSFMQEHTNDDNFMINTRSLNLAEFICPSDQWTHLLENLPKDLRLYHHANANTSVSDHVFTSITNPLLGNADQLPTTNVSLLTQVPLSRSSSSLTHQQLQDQPLPTSNDDADIWSSFTTR</sequence>
<organism evidence="6 7">
    <name type="scientific">Adiantum capillus-veneris</name>
    <name type="common">Maidenhair fern</name>
    <dbReference type="NCBI Taxonomy" id="13818"/>
    <lineage>
        <taxon>Eukaryota</taxon>
        <taxon>Viridiplantae</taxon>
        <taxon>Streptophyta</taxon>
        <taxon>Embryophyta</taxon>
        <taxon>Tracheophyta</taxon>
        <taxon>Polypodiopsida</taxon>
        <taxon>Polypodiidae</taxon>
        <taxon>Polypodiales</taxon>
        <taxon>Pteridineae</taxon>
        <taxon>Pteridaceae</taxon>
        <taxon>Vittarioideae</taxon>
        <taxon>Adiantum</taxon>
    </lineage>
</organism>
<evidence type="ECO:0000256" key="1">
    <source>
        <dbReference type="ARBA" id="ARBA00023015"/>
    </source>
</evidence>
<dbReference type="GO" id="GO:0003677">
    <property type="term" value="F:DNA binding"/>
    <property type="evidence" value="ECO:0007669"/>
    <property type="project" value="InterPro"/>
</dbReference>
<keyword evidence="1" id="KW-0805">Transcription regulation</keyword>
<dbReference type="PANTHER" id="PTHR31744:SF212">
    <property type="entry name" value="PROTEIN SOMBRERO-LIKE ISOFORM X2"/>
    <property type="match status" value="1"/>
</dbReference>
<feature type="compositionally biased region" description="Polar residues" evidence="4">
    <location>
        <begin position="290"/>
        <end position="306"/>
    </location>
</feature>
<reference evidence="6" key="1">
    <citation type="submission" date="2021-01" db="EMBL/GenBank/DDBJ databases">
        <title>Adiantum capillus-veneris genome.</title>
        <authorList>
            <person name="Fang Y."/>
            <person name="Liao Q."/>
        </authorList>
    </citation>
    <scope>NUCLEOTIDE SEQUENCE</scope>
    <source>
        <strain evidence="6">H3</strain>
        <tissue evidence="6">Leaf</tissue>
    </source>
</reference>
<evidence type="ECO:0000313" key="6">
    <source>
        <dbReference type="EMBL" id="KAI5059608.1"/>
    </source>
</evidence>
<dbReference type="InterPro" id="IPR003441">
    <property type="entry name" value="NAC-dom"/>
</dbReference>
<keyword evidence="7" id="KW-1185">Reference proteome</keyword>
<dbReference type="SUPFAM" id="SSF101941">
    <property type="entry name" value="NAC domain"/>
    <property type="match status" value="1"/>
</dbReference>
<dbReference type="Pfam" id="PF02365">
    <property type="entry name" value="NAM"/>
    <property type="match status" value="1"/>
</dbReference>
<name>A0A9D4U1E0_ADICA</name>
<feature type="domain" description="NAC" evidence="5">
    <location>
        <begin position="1"/>
        <end position="53"/>
    </location>
</feature>
<keyword evidence="3" id="KW-0539">Nucleus</keyword>
<proteinExistence type="predicted"/>
<dbReference type="Gene3D" id="2.170.150.80">
    <property type="entry name" value="NAC domain"/>
    <property type="match status" value="1"/>
</dbReference>
<dbReference type="AlphaFoldDB" id="A0A9D4U1E0"/>
<dbReference type="PROSITE" id="PS51005">
    <property type="entry name" value="NAC"/>
    <property type="match status" value="1"/>
</dbReference>
<evidence type="ECO:0000259" key="5">
    <source>
        <dbReference type="PROSITE" id="PS51005"/>
    </source>
</evidence>
<dbReference type="GO" id="GO:0006355">
    <property type="term" value="P:regulation of DNA-templated transcription"/>
    <property type="evidence" value="ECO:0007669"/>
    <property type="project" value="InterPro"/>
</dbReference>
<evidence type="ECO:0000256" key="4">
    <source>
        <dbReference type="SAM" id="MobiDB-lite"/>
    </source>
</evidence>
<evidence type="ECO:0000256" key="3">
    <source>
        <dbReference type="ARBA" id="ARBA00023242"/>
    </source>
</evidence>
<protein>
    <recommendedName>
        <fullName evidence="5">NAC domain-containing protein</fullName>
    </recommendedName>
</protein>
<dbReference type="InterPro" id="IPR036093">
    <property type="entry name" value="NAC_dom_sf"/>
</dbReference>